<accession>A0A1H2G4V9</accession>
<dbReference type="RefSeq" id="WP_092386565.1">
    <property type="nucleotide sequence ID" value="NZ_LT629787.1"/>
</dbReference>
<dbReference type="InterPro" id="IPR018677">
    <property type="entry name" value="DUF2157"/>
</dbReference>
<evidence type="ECO:0000313" key="4">
    <source>
        <dbReference type="Proteomes" id="UP000243924"/>
    </source>
</evidence>
<keyword evidence="1" id="KW-1133">Transmembrane helix</keyword>
<keyword evidence="1" id="KW-0472">Membrane</keyword>
<reference evidence="4" key="1">
    <citation type="submission" date="2016-10" db="EMBL/GenBank/DDBJ databases">
        <authorList>
            <person name="Varghese N."/>
            <person name="Submissions S."/>
        </authorList>
    </citation>
    <scope>NUCLEOTIDE SEQUENCE [LARGE SCALE GENOMIC DNA]</scope>
    <source>
        <strain evidence="4">CECT 8338</strain>
    </source>
</reference>
<evidence type="ECO:0000259" key="2">
    <source>
        <dbReference type="Pfam" id="PF09925"/>
    </source>
</evidence>
<feature type="transmembrane region" description="Helical" evidence="1">
    <location>
        <begin position="131"/>
        <end position="148"/>
    </location>
</feature>
<feature type="domain" description="DUF2157" evidence="2">
    <location>
        <begin position="14"/>
        <end position="155"/>
    </location>
</feature>
<feature type="transmembrane region" description="Helical" evidence="1">
    <location>
        <begin position="77"/>
        <end position="95"/>
    </location>
</feature>
<dbReference type="AlphaFoldDB" id="A0A1H2G4V9"/>
<feature type="transmembrane region" description="Helical" evidence="1">
    <location>
        <begin position="153"/>
        <end position="170"/>
    </location>
</feature>
<feature type="transmembrane region" description="Helical" evidence="1">
    <location>
        <begin position="295"/>
        <end position="316"/>
    </location>
</feature>
<evidence type="ECO:0000313" key="3">
    <source>
        <dbReference type="EMBL" id="SDU14643.1"/>
    </source>
</evidence>
<evidence type="ECO:0000256" key="1">
    <source>
        <dbReference type="SAM" id="Phobius"/>
    </source>
</evidence>
<feature type="transmembrane region" description="Helical" evidence="1">
    <location>
        <begin position="244"/>
        <end position="263"/>
    </location>
</feature>
<keyword evidence="1" id="KW-0812">Transmembrane</keyword>
<dbReference type="EMBL" id="LT629787">
    <property type="protein sequence ID" value="SDU14643.1"/>
    <property type="molecule type" value="Genomic_DNA"/>
</dbReference>
<gene>
    <name evidence="3" type="ORF">SAMN05216210_2043</name>
</gene>
<keyword evidence="4" id="KW-1185">Reference proteome</keyword>
<dbReference type="Proteomes" id="UP000243924">
    <property type="component" value="Chromosome I"/>
</dbReference>
<feature type="transmembrane region" description="Helical" evidence="1">
    <location>
        <begin position="220"/>
        <end position="238"/>
    </location>
</feature>
<feature type="transmembrane region" description="Helical" evidence="1">
    <location>
        <begin position="270"/>
        <end position="289"/>
    </location>
</feature>
<dbReference type="OrthoDB" id="327621at2"/>
<organism evidence="3 4">
    <name type="scientific">Halopseudomonas salegens</name>
    <dbReference type="NCBI Taxonomy" id="1434072"/>
    <lineage>
        <taxon>Bacteria</taxon>
        <taxon>Pseudomonadati</taxon>
        <taxon>Pseudomonadota</taxon>
        <taxon>Gammaproteobacteria</taxon>
        <taxon>Pseudomonadales</taxon>
        <taxon>Pseudomonadaceae</taxon>
        <taxon>Halopseudomonas</taxon>
    </lineage>
</organism>
<feature type="transmembrane region" description="Helical" evidence="1">
    <location>
        <begin position="107"/>
        <end position="125"/>
    </location>
</feature>
<name>A0A1H2G4V9_9GAMM</name>
<dbReference type="Pfam" id="PF09925">
    <property type="entry name" value="DUF2157"/>
    <property type="match status" value="1"/>
</dbReference>
<feature type="transmembrane region" description="Helical" evidence="1">
    <location>
        <begin position="190"/>
        <end position="211"/>
    </location>
</feature>
<protein>
    <submittedName>
        <fullName evidence="3">Predicted membrane protein</fullName>
    </submittedName>
</protein>
<feature type="transmembrane region" description="Helical" evidence="1">
    <location>
        <begin position="49"/>
        <end position="71"/>
    </location>
</feature>
<dbReference type="STRING" id="1434072.SAMN05216210_2043"/>
<sequence length="324" mass="36500">MRRQRLQEADTCLHWAEQGMLPADALARIESGRPLRAQMADWERLLNQVLLLGGVLLLVSGIIFFFAWNWASLARGYKLALALGVLSTFVASAWFSVNRPLVHQAMLLGACLMTGALLALIGQTYQSGADIWQLFAVWAVLILPWAWYSASRACWLLVWVLLNLALWRYFSHSIVWSLFNRWDPQDAMLWVALINLAVLLLFEGFGLRWFALQSRLMQRLSAMVVLGCLGVGGMFVWWESRFAVLAICLALVLLAGMPFYRWIRPDLSLLALQSFTLIAVTTSGLARILEKTDAFFLFNGLGLFVIGSSALASIWLHRLHKEGL</sequence>
<proteinExistence type="predicted"/>